<proteinExistence type="predicted"/>
<gene>
    <name evidence="1" type="ORF">F443_08137</name>
</gene>
<evidence type="ECO:0000313" key="1">
    <source>
        <dbReference type="EMBL" id="ETI47690.1"/>
    </source>
</evidence>
<dbReference type="AlphaFoldDB" id="V9F873"/>
<name>V9F873_PHYNI</name>
<accession>V9F873</accession>
<evidence type="ECO:0000313" key="2">
    <source>
        <dbReference type="Proteomes" id="UP000018721"/>
    </source>
</evidence>
<keyword evidence="2" id="KW-1185">Reference proteome</keyword>
<organism evidence="1 2">
    <name type="scientific">Phytophthora nicotianae P1569</name>
    <dbReference type="NCBI Taxonomy" id="1317065"/>
    <lineage>
        <taxon>Eukaryota</taxon>
        <taxon>Sar</taxon>
        <taxon>Stramenopiles</taxon>
        <taxon>Oomycota</taxon>
        <taxon>Peronosporomycetes</taxon>
        <taxon>Peronosporales</taxon>
        <taxon>Peronosporaceae</taxon>
        <taxon>Phytophthora</taxon>
    </lineage>
</organism>
<dbReference type="Proteomes" id="UP000018721">
    <property type="component" value="Unassembled WGS sequence"/>
</dbReference>
<comment type="caution">
    <text evidence="1">The sequence shown here is derived from an EMBL/GenBank/DDBJ whole genome shotgun (WGS) entry which is preliminary data.</text>
</comment>
<dbReference type="EMBL" id="ANIZ01001409">
    <property type="protein sequence ID" value="ETI47690.1"/>
    <property type="molecule type" value="Genomic_DNA"/>
</dbReference>
<reference evidence="1 2" key="1">
    <citation type="submission" date="2013-11" db="EMBL/GenBank/DDBJ databases">
        <title>The Genome Sequence of Phytophthora parasitica P1569.</title>
        <authorList>
            <consortium name="The Broad Institute Genomics Platform"/>
            <person name="Russ C."/>
            <person name="Tyler B."/>
            <person name="Panabieres F."/>
            <person name="Shan W."/>
            <person name="Tripathy S."/>
            <person name="Grunwald N."/>
            <person name="Machado M."/>
            <person name="Johnson C.S."/>
            <person name="Arredondo F."/>
            <person name="Hong C."/>
            <person name="Coffey M."/>
            <person name="Young S.K."/>
            <person name="Zeng Q."/>
            <person name="Gargeya S."/>
            <person name="Fitzgerald M."/>
            <person name="Abouelleil A."/>
            <person name="Alvarado L."/>
            <person name="Chapman S.B."/>
            <person name="Gainer-Dewar J."/>
            <person name="Goldberg J."/>
            <person name="Griggs A."/>
            <person name="Gujja S."/>
            <person name="Hansen M."/>
            <person name="Howarth C."/>
            <person name="Imamovic A."/>
            <person name="Ireland A."/>
            <person name="Larimer J."/>
            <person name="McCowan C."/>
            <person name="Murphy C."/>
            <person name="Pearson M."/>
            <person name="Poon T.W."/>
            <person name="Priest M."/>
            <person name="Roberts A."/>
            <person name="Saif S."/>
            <person name="Shea T."/>
            <person name="Sykes S."/>
            <person name="Wortman J."/>
            <person name="Nusbaum C."/>
            <person name="Birren B."/>
        </authorList>
    </citation>
    <scope>NUCLEOTIDE SEQUENCE [LARGE SCALE GENOMIC DNA]</scope>
    <source>
        <strain evidence="1 2">P1569</strain>
    </source>
</reference>
<dbReference type="HOGENOM" id="CLU_1931699_0_0_1"/>
<protein>
    <submittedName>
        <fullName evidence="1">Uncharacterized protein</fullName>
    </submittedName>
</protein>
<sequence>MVQHVVFTSKVWKRQRWMVSRSNDSARCIHYGRTDDIFVVTLSHQAPVSSRSLYGENDRSGDIVEVRLQVVACSSQPWTSSPRQCGLLAGFTPAARRYVVVADRSRTMHRTVQPITSIHRIPPRIHWLKNE</sequence>